<dbReference type="SUPFAM" id="SSF102705">
    <property type="entry name" value="NIF3 (NGG1p interacting factor 3)-like"/>
    <property type="match status" value="1"/>
</dbReference>
<name>A0A1D9MKT0_9ACTO</name>
<dbReference type="RefSeq" id="WP_071164226.1">
    <property type="nucleotide sequence ID" value="NZ_CP017812.1"/>
</dbReference>
<accession>A0A1D9MKT0</accession>
<feature type="binding site" evidence="5">
    <location>
        <position position="233"/>
    </location>
    <ligand>
        <name>a divalent metal cation</name>
        <dbReference type="ChEBI" id="CHEBI:60240"/>
        <label>1</label>
    </ligand>
</feature>
<feature type="binding site" evidence="5">
    <location>
        <position position="237"/>
    </location>
    <ligand>
        <name>a divalent metal cation</name>
        <dbReference type="ChEBI" id="CHEBI:60240"/>
        <label>1</label>
    </ligand>
</feature>
<feature type="binding site" evidence="5">
    <location>
        <position position="109"/>
    </location>
    <ligand>
        <name>a divalent metal cation</name>
        <dbReference type="ChEBI" id="CHEBI:60240"/>
        <label>1</label>
    </ligand>
</feature>
<keyword evidence="4 5" id="KW-0479">Metal-binding</keyword>
<protein>
    <recommendedName>
        <fullName evidence="3">GTP cyclohydrolase 1 type 2 homolog</fullName>
    </recommendedName>
</protein>
<dbReference type="InterPro" id="IPR036069">
    <property type="entry name" value="DUF34/NIF3_sf"/>
</dbReference>
<dbReference type="Pfam" id="PF01784">
    <property type="entry name" value="DUF34_NIF3"/>
    <property type="match status" value="1"/>
</dbReference>
<evidence type="ECO:0000313" key="7">
    <source>
        <dbReference type="Proteomes" id="UP000176288"/>
    </source>
</evidence>
<gene>
    <name evidence="6" type="ORF">BK816_05175</name>
</gene>
<feature type="binding site" evidence="5">
    <location>
        <position position="70"/>
    </location>
    <ligand>
        <name>a divalent metal cation</name>
        <dbReference type="ChEBI" id="CHEBI:60240"/>
        <label>1</label>
    </ligand>
</feature>
<dbReference type="EMBL" id="CP017812">
    <property type="protein sequence ID" value="AOZ72760.1"/>
    <property type="molecule type" value="Genomic_DNA"/>
</dbReference>
<comment type="subunit">
    <text evidence="2">Homohexamer.</text>
</comment>
<evidence type="ECO:0000256" key="4">
    <source>
        <dbReference type="ARBA" id="ARBA00022723"/>
    </source>
</evidence>
<dbReference type="PANTHER" id="PTHR13799">
    <property type="entry name" value="NGG1 INTERACTING FACTOR 3"/>
    <property type="match status" value="1"/>
</dbReference>
<dbReference type="AlphaFoldDB" id="A0A1D9MKT0"/>
<dbReference type="NCBIfam" id="TIGR00486">
    <property type="entry name" value="YbgI_SA1388"/>
    <property type="match status" value="1"/>
</dbReference>
<comment type="similarity">
    <text evidence="1">Belongs to the GTP cyclohydrolase I type 2/NIF3 family.</text>
</comment>
<evidence type="ECO:0000256" key="1">
    <source>
        <dbReference type="ARBA" id="ARBA00006964"/>
    </source>
</evidence>
<dbReference type="GO" id="GO:0046872">
    <property type="term" value="F:metal ion binding"/>
    <property type="evidence" value="ECO:0007669"/>
    <property type="project" value="UniProtKB-KW"/>
</dbReference>
<dbReference type="GO" id="GO:0005737">
    <property type="term" value="C:cytoplasm"/>
    <property type="evidence" value="ECO:0007669"/>
    <property type="project" value="TreeGrafter"/>
</dbReference>
<proteinExistence type="inferred from homology"/>
<dbReference type="PANTHER" id="PTHR13799:SF14">
    <property type="entry name" value="GTP CYCLOHYDROLASE 1 TYPE 2 HOMOLOG"/>
    <property type="match status" value="1"/>
</dbReference>
<evidence type="ECO:0000256" key="3">
    <source>
        <dbReference type="ARBA" id="ARBA00022112"/>
    </source>
</evidence>
<evidence type="ECO:0000256" key="2">
    <source>
        <dbReference type="ARBA" id="ARBA00011643"/>
    </source>
</evidence>
<dbReference type="STRING" id="1912795.BK816_05175"/>
<dbReference type="FunFam" id="3.40.1390.30:FF:000001">
    <property type="entry name" value="GTP cyclohydrolase 1 type 2"/>
    <property type="match status" value="1"/>
</dbReference>
<feature type="binding site" evidence="5">
    <location>
        <position position="71"/>
    </location>
    <ligand>
        <name>a divalent metal cation</name>
        <dbReference type="ChEBI" id="CHEBI:60240"/>
        <label>1</label>
    </ligand>
</feature>
<evidence type="ECO:0000313" key="6">
    <source>
        <dbReference type="EMBL" id="AOZ72760.1"/>
    </source>
</evidence>
<dbReference type="InterPro" id="IPR002678">
    <property type="entry name" value="DUF34/NIF3"/>
</dbReference>
<dbReference type="KEGG" id="avu:BK816_05175"/>
<reference evidence="6 7" key="1">
    <citation type="submission" date="2016-10" db="EMBL/GenBank/DDBJ databases">
        <title>Actinomyces aegypiusis sp. nov., isolated from the Aegypius monachus in Qinghai Tibet Plateau China.</title>
        <authorList>
            <person name="Wang Y."/>
        </authorList>
    </citation>
    <scope>NUCLEOTIDE SEQUENCE [LARGE SCALE GENOMIC DNA]</scope>
    <source>
        <strain evidence="6 7">VUL4_3</strain>
    </source>
</reference>
<dbReference type="Gene3D" id="3.40.1390.30">
    <property type="entry name" value="NIF3 (NGG1p interacting factor 3)-like"/>
    <property type="match status" value="2"/>
</dbReference>
<sequence>MTNKNFPKLSQVLEILEDLYPKSLAQDWDKVGLIVGDLDQEVKCIQLALEPVRATVDEAIANQADLLLVHHPLYLRPTSFLPAADPKGGLVVDLIKHDCALFNAHTNADAAEQGVNTALAQLLGVRRVDVLEKVDHPQHPGMGVVGKLSSPMTLAAFAHQVATALPASPHGILVGGDLEDQVETVAICSGAGDSLLETARKCGADVYVTADLRHHPASEHLAGGKPYLINASHWATETVWQNLAKPALLAAFAARGMTCEVKVSTLVTEPWNLSLPTTESEQK</sequence>
<dbReference type="Proteomes" id="UP000176288">
    <property type="component" value="Chromosome"/>
</dbReference>
<organism evidence="6 7">
    <name type="scientific">Boudabousia tangfeifanii</name>
    <dbReference type="NCBI Taxonomy" id="1912795"/>
    <lineage>
        <taxon>Bacteria</taxon>
        <taxon>Bacillati</taxon>
        <taxon>Actinomycetota</taxon>
        <taxon>Actinomycetes</taxon>
        <taxon>Actinomycetales</taxon>
        <taxon>Actinomycetaceae</taxon>
        <taxon>Boudabousia</taxon>
    </lineage>
</organism>
<keyword evidence="7" id="KW-1185">Reference proteome</keyword>
<evidence type="ECO:0000256" key="5">
    <source>
        <dbReference type="PIRSR" id="PIRSR602678-1"/>
    </source>
</evidence>
<dbReference type="OrthoDB" id="9795763at2"/>